<dbReference type="SUPFAM" id="SSF46689">
    <property type="entry name" value="Homeodomain-like"/>
    <property type="match status" value="1"/>
</dbReference>
<dbReference type="PANTHER" id="PTHR30055:SF234">
    <property type="entry name" value="HTH-TYPE TRANSCRIPTIONAL REGULATOR BETI"/>
    <property type="match status" value="1"/>
</dbReference>
<evidence type="ECO:0000259" key="6">
    <source>
        <dbReference type="PROSITE" id="PS50977"/>
    </source>
</evidence>
<dbReference type="InterPro" id="IPR050109">
    <property type="entry name" value="HTH-type_TetR-like_transc_reg"/>
</dbReference>
<comment type="caution">
    <text evidence="7">The sequence shown here is derived from an EMBL/GenBank/DDBJ whole genome shotgun (WGS) entry which is preliminary data.</text>
</comment>
<evidence type="ECO:0000313" key="7">
    <source>
        <dbReference type="EMBL" id="MBH5390227.1"/>
    </source>
</evidence>
<feature type="region of interest" description="Disordered" evidence="5">
    <location>
        <begin position="1"/>
        <end position="27"/>
    </location>
</feature>
<sequence>MKQAVKSGKRTKRRIGEGRGGRPTKAEAQAIEDRILAVAADLFARDGYAATSMERVVSECGAGKDTIYRRYPSKRAIFDAVLDRSRRRIMARLGDLQVRQSSQDSLAQLKELTNLLLDINLDAELVAFKRIAASESLVAAGSHAEPEPDAIMSLLRTSVAKAQADRHIVPGDVNFLTNFLINSIIVGPTTLAMFGYKPLASPRERKVYFEKAWKLFLGGAAGRRDG</sequence>
<dbReference type="Pfam" id="PF00440">
    <property type="entry name" value="TetR_N"/>
    <property type="match status" value="1"/>
</dbReference>
<dbReference type="PANTHER" id="PTHR30055">
    <property type="entry name" value="HTH-TYPE TRANSCRIPTIONAL REGULATOR RUTR"/>
    <property type="match status" value="1"/>
</dbReference>
<feature type="domain" description="HTH tetR-type" evidence="6">
    <location>
        <begin position="29"/>
        <end position="89"/>
    </location>
</feature>
<dbReference type="RefSeq" id="WP_197968382.1">
    <property type="nucleotide sequence ID" value="NZ_JACEGD010000030.1"/>
</dbReference>
<dbReference type="EMBL" id="JACEGD010000030">
    <property type="protein sequence ID" value="MBH5390227.1"/>
    <property type="molecule type" value="Genomic_DNA"/>
</dbReference>
<dbReference type="Gene3D" id="1.10.357.10">
    <property type="entry name" value="Tetracycline Repressor, domain 2"/>
    <property type="match status" value="1"/>
</dbReference>
<evidence type="ECO:0000256" key="1">
    <source>
        <dbReference type="ARBA" id="ARBA00023015"/>
    </source>
</evidence>
<keyword evidence="1" id="KW-0805">Transcription regulation</keyword>
<dbReference type="Proteomes" id="UP001194539">
    <property type="component" value="Unassembled WGS sequence"/>
</dbReference>
<organism evidence="7 8">
    <name type="scientific">Bradyrhizobium diversitatis</name>
    <dbReference type="NCBI Taxonomy" id="2755406"/>
    <lineage>
        <taxon>Bacteria</taxon>
        <taxon>Pseudomonadati</taxon>
        <taxon>Pseudomonadota</taxon>
        <taxon>Alphaproteobacteria</taxon>
        <taxon>Hyphomicrobiales</taxon>
        <taxon>Nitrobacteraceae</taxon>
        <taxon>Bradyrhizobium</taxon>
    </lineage>
</organism>
<dbReference type="PROSITE" id="PS50977">
    <property type="entry name" value="HTH_TETR_2"/>
    <property type="match status" value="1"/>
</dbReference>
<evidence type="ECO:0000256" key="2">
    <source>
        <dbReference type="ARBA" id="ARBA00023125"/>
    </source>
</evidence>
<reference evidence="7 8" key="1">
    <citation type="submission" date="2020-07" db="EMBL/GenBank/DDBJ databases">
        <title>Bradyrhizobium diversity isolated from nodules of indigenous legumes of Western Australia.</title>
        <authorList>
            <person name="Klepa M.S."/>
        </authorList>
    </citation>
    <scope>NUCLEOTIDE SEQUENCE [LARGE SCALE GENOMIC DNA]</scope>
    <source>
        <strain evidence="7 8">CNPSo 4019</strain>
    </source>
</reference>
<keyword evidence="2 4" id="KW-0238">DNA-binding</keyword>
<dbReference type="PRINTS" id="PR00455">
    <property type="entry name" value="HTHTETR"/>
</dbReference>
<name>A0ABS0PB15_9BRAD</name>
<evidence type="ECO:0000256" key="5">
    <source>
        <dbReference type="SAM" id="MobiDB-lite"/>
    </source>
</evidence>
<protein>
    <submittedName>
        <fullName evidence="7">TetR/AcrR family transcriptional regulator</fullName>
    </submittedName>
</protein>
<dbReference type="InterPro" id="IPR009057">
    <property type="entry name" value="Homeodomain-like_sf"/>
</dbReference>
<evidence type="ECO:0000313" key="8">
    <source>
        <dbReference type="Proteomes" id="UP001194539"/>
    </source>
</evidence>
<accession>A0ABS0PB15</accession>
<evidence type="ECO:0000256" key="3">
    <source>
        <dbReference type="ARBA" id="ARBA00023163"/>
    </source>
</evidence>
<feature type="DNA-binding region" description="H-T-H motif" evidence="4">
    <location>
        <begin position="52"/>
        <end position="71"/>
    </location>
</feature>
<proteinExistence type="predicted"/>
<keyword evidence="3" id="KW-0804">Transcription</keyword>
<evidence type="ECO:0000256" key="4">
    <source>
        <dbReference type="PROSITE-ProRule" id="PRU00335"/>
    </source>
</evidence>
<keyword evidence="8" id="KW-1185">Reference proteome</keyword>
<dbReference type="InterPro" id="IPR001647">
    <property type="entry name" value="HTH_TetR"/>
</dbReference>
<gene>
    <name evidence="7" type="ORF">H1B27_28660</name>
</gene>